<name>A0A1V1NSQ5_9BACT</name>
<dbReference type="EMBL" id="ATBP01002673">
    <property type="protein sequence ID" value="ETR65593.1"/>
    <property type="molecule type" value="Genomic_DNA"/>
</dbReference>
<organism evidence="1 2">
    <name type="scientific">Candidatus Magnetoglobus multicellularis str. Araruama</name>
    <dbReference type="NCBI Taxonomy" id="890399"/>
    <lineage>
        <taxon>Bacteria</taxon>
        <taxon>Pseudomonadati</taxon>
        <taxon>Thermodesulfobacteriota</taxon>
        <taxon>Desulfobacteria</taxon>
        <taxon>Desulfobacterales</taxon>
        <taxon>Desulfobacteraceae</taxon>
        <taxon>Candidatus Magnetoglobus</taxon>
    </lineage>
</organism>
<evidence type="ECO:0000313" key="2">
    <source>
        <dbReference type="Proteomes" id="UP000189670"/>
    </source>
</evidence>
<proteinExistence type="predicted"/>
<accession>A0A1V1NSQ5</accession>
<comment type="caution">
    <text evidence="1">The sequence shown here is derived from an EMBL/GenBank/DDBJ whole genome shotgun (WGS) entry which is preliminary data.</text>
</comment>
<dbReference type="SUPFAM" id="SSF82171">
    <property type="entry name" value="DPP6 N-terminal domain-like"/>
    <property type="match status" value="1"/>
</dbReference>
<gene>
    <name evidence="1" type="ORF">OMM_05985</name>
</gene>
<reference evidence="2" key="1">
    <citation type="submission" date="2012-11" db="EMBL/GenBank/DDBJ databases">
        <authorList>
            <person name="Lucero-Rivera Y.E."/>
            <person name="Tovar-Ramirez D."/>
        </authorList>
    </citation>
    <scope>NUCLEOTIDE SEQUENCE [LARGE SCALE GENOMIC DNA]</scope>
    <source>
        <strain evidence="2">Araruama</strain>
    </source>
</reference>
<sequence length="209" mass="23805">MTANPTMLKDDNVMASGNIWIVSVAEGSIPRQLTFNESYRTPVFTPNGDSILSLKGENLVKIPIKNPKASIVLYRLPKVVKLVSFHTTSKNELLVLAYSSDNRIAPGVLKLDSGKYVLLPTNKIDQGKYQRFLHYLRSWERVYKDGKIKVYPKTFSKSSFSGKIVWTEIFIEIYKKPPRQLTQCDRTNCNQAVLSHDFLKTVYICTPLN</sequence>
<protein>
    <submittedName>
        <fullName evidence="1">Uncharacterized protein</fullName>
    </submittedName>
</protein>
<evidence type="ECO:0000313" key="1">
    <source>
        <dbReference type="EMBL" id="ETR65593.1"/>
    </source>
</evidence>
<dbReference type="Proteomes" id="UP000189670">
    <property type="component" value="Unassembled WGS sequence"/>
</dbReference>
<dbReference type="AlphaFoldDB" id="A0A1V1NSQ5"/>